<dbReference type="eggNOG" id="KOG0244">
    <property type="taxonomic scope" value="Eukaryota"/>
</dbReference>
<dbReference type="EnsemblPlants" id="Bo8g087010.1">
    <property type="protein sequence ID" value="Bo8g087010.1"/>
    <property type="gene ID" value="Bo8g087010"/>
</dbReference>
<dbReference type="HOGENOM" id="CLU_1263134_0_0_1"/>
<reference evidence="1" key="2">
    <citation type="submission" date="2015-03" db="UniProtKB">
        <authorList>
            <consortium name="EnsemblPlants"/>
        </authorList>
    </citation>
    <scope>IDENTIFICATION</scope>
</reference>
<dbReference type="PANTHER" id="PTHR47969">
    <property type="entry name" value="CHROMOSOME-ASSOCIATED KINESIN KIF4A-RELATED"/>
    <property type="match status" value="1"/>
</dbReference>
<dbReference type="GO" id="GO:0051231">
    <property type="term" value="P:spindle elongation"/>
    <property type="evidence" value="ECO:0007669"/>
    <property type="project" value="TreeGrafter"/>
</dbReference>
<dbReference type="AlphaFoldDB" id="A0A0D3DT46"/>
<dbReference type="GO" id="GO:0007018">
    <property type="term" value="P:microtubule-based movement"/>
    <property type="evidence" value="ECO:0007669"/>
    <property type="project" value="InterPro"/>
</dbReference>
<dbReference type="GO" id="GO:0005875">
    <property type="term" value="C:microtubule associated complex"/>
    <property type="evidence" value="ECO:0007669"/>
    <property type="project" value="TreeGrafter"/>
</dbReference>
<dbReference type="InterPro" id="IPR027640">
    <property type="entry name" value="Kinesin-like_fam"/>
</dbReference>
<evidence type="ECO:0000313" key="1">
    <source>
        <dbReference type="EnsemblPlants" id="Bo8g087010.1"/>
    </source>
</evidence>
<dbReference type="PANTHER" id="PTHR47969:SF7">
    <property type="entry name" value="KINESIN MOTOR DOMAIN-CONTAINING PROTEIN"/>
    <property type="match status" value="1"/>
</dbReference>
<evidence type="ECO:0000313" key="2">
    <source>
        <dbReference type="Proteomes" id="UP000032141"/>
    </source>
</evidence>
<dbReference type="STRING" id="109376.A0A0D3DT46"/>
<name>A0A0D3DT46_BRAOL</name>
<sequence length="219" mass="24921">MASQLSEEEERERAFTNRGRWNQLRSMGEAKNLLQCQLWEKDVEIKEMKDQFKEIVGLMSQSELRRKEAEKELKLREQALATSLASSPLGTPPSSVKHLAEDMITPSPMTVSAQKQLKFTPGIANGKSRGLSLPGKQARQTTTNSLAEVHIQSQGNRLDKLLLTHWQKFTFNPRYKPNRDKHAKFGIEFFSDQTLSALTNISLPLQKVKKKKKTVVLCE</sequence>
<keyword evidence="2" id="KW-1185">Reference proteome</keyword>
<organism evidence="1 2">
    <name type="scientific">Brassica oleracea var. oleracea</name>
    <dbReference type="NCBI Taxonomy" id="109376"/>
    <lineage>
        <taxon>Eukaryota</taxon>
        <taxon>Viridiplantae</taxon>
        <taxon>Streptophyta</taxon>
        <taxon>Embryophyta</taxon>
        <taxon>Tracheophyta</taxon>
        <taxon>Spermatophyta</taxon>
        <taxon>Magnoliopsida</taxon>
        <taxon>eudicotyledons</taxon>
        <taxon>Gunneridae</taxon>
        <taxon>Pentapetalae</taxon>
        <taxon>rosids</taxon>
        <taxon>malvids</taxon>
        <taxon>Brassicales</taxon>
        <taxon>Brassicaceae</taxon>
        <taxon>Brassiceae</taxon>
        <taxon>Brassica</taxon>
    </lineage>
</organism>
<reference evidence="1 2" key="1">
    <citation type="journal article" date="2014" name="Genome Biol.">
        <title>Transcriptome and methylome profiling reveals relics of genome dominance in the mesopolyploid Brassica oleracea.</title>
        <authorList>
            <person name="Parkin I.A."/>
            <person name="Koh C."/>
            <person name="Tang H."/>
            <person name="Robinson S.J."/>
            <person name="Kagale S."/>
            <person name="Clarke W.E."/>
            <person name="Town C.D."/>
            <person name="Nixon J."/>
            <person name="Krishnakumar V."/>
            <person name="Bidwell S.L."/>
            <person name="Denoeud F."/>
            <person name="Belcram H."/>
            <person name="Links M.G."/>
            <person name="Just J."/>
            <person name="Clarke C."/>
            <person name="Bender T."/>
            <person name="Huebert T."/>
            <person name="Mason A.S."/>
            <person name="Pires J.C."/>
            <person name="Barker G."/>
            <person name="Moore J."/>
            <person name="Walley P.G."/>
            <person name="Manoli S."/>
            <person name="Batley J."/>
            <person name="Edwards D."/>
            <person name="Nelson M.N."/>
            <person name="Wang X."/>
            <person name="Paterson A.H."/>
            <person name="King G."/>
            <person name="Bancroft I."/>
            <person name="Chalhoub B."/>
            <person name="Sharpe A.G."/>
        </authorList>
    </citation>
    <scope>NUCLEOTIDE SEQUENCE</scope>
    <source>
        <strain evidence="1 2">cv. TO1000</strain>
    </source>
</reference>
<dbReference type="Proteomes" id="UP000032141">
    <property type="component" value="Chromosome C8"/>
</dbReference>
<dbReference type="GO" id="GO:0007052">
    <property type="term" value="P:mitotic spindle organization"/>
    <property type="evidence" value="ECO:0007669"/>
    <property type="project" value="TreeGrafter"/>
</dbReference>
<accession>A0A0D3DT46</accession>
<protein>
    <submittedName>
        <fullName evidence="1">Uncharacterized protein</fullName>
    </submittedName>
</protein>
<proteinExistence type="predicted"/>
<dbReference type="GO" id="GO:0003777">
    <property type="term" value="F:microtubule motor activity"/>
    <property type="evidence" value="ECO:0007669"/>
    <property type="project" value="InterPro"/>
</dbReference>
<dbReference type="Gramene" id="Bo8g087010.1">
    <property type="protein sequence ID" value="Bo8g087010.1"/>
    <property type="gene ID" value="Bo8g087010"/>
</dbReference>